<accession>A0A8X6WGT5</accession>
<evidence type="ECO:0000313" key="2">
    <source>
        <dbReference type="Proteomes" id="UP000887159"/>
    </source>
</evidence>
<dbReference type="Proteomes" id="UP000887159">
    <property type="component" value="Unassembled WGS sequence"/>
</dbReference>
<keyword evidence="2" id="KW-1185">Reference proteome</keyword>
<gene>
    <name evidence="1" type="ORF">TNCV_845031</name>
</gene>
<comment type="caution">
    <text evidence="1">The sequence shown here is derived from an EMBL/GenBank/DDBJ whole genome shotgun (WGS) entry which is preliminary data.</text>
</comment>
<dbReference type="AlphaFoldDB" id="A0A8X6WGT5"/>
<sequence length="90" mass="10072">MEPSRLQLQSGCQQAKSAVMTKVFVCRTPVVKVLILPSPYSNTQFPQLAADWCFNIADLLHSRKLVSLFIVAPYRQIPIVADNIDAQFPP</sequence>
<dbReference type="EMBL" id="BMAU01021428">
    <property type="protein sequence ID" value="GFY34808.1"/>
    <property type="molecule type" value="Genomic_DNA"/>
</dbReference>
<name>A0A8X6WGT5_TRICX</name>
<proteinExistence type="predicted"/>
<protein>
    <submittedName>
        <fullName evidence="1">Uncharacterized protein</fullName>
    </submittedName>
</protein>
<evidence type="ECO:0000313" key="1">
    <source>
        <dbReference type="EMBL" id="GFY34808.1"/>
    </source>
</evidence>
<organism evidence="1 2">
    <name type="scientific">Trichonephila clavipes</name>
    <name type="common">Golden silk orbweaver</name>
    <name type="synonym">Nephila clavipes</name>
    <dbReference type="NCBI Taxonomy" id="2585209"/>
    <lineage>
        <taxon>Eukaryota</taxon>
        <taxon>Metazoa</taxon>
        <taxon>Ecdysozoa</taxon>
        <taxon>Arthropoda</taxon>
        <taxon>Chelicerata</taxon>
        <taxon>Arachnida</taxon>
        <taxon>Araneae</taxon>
        <taxon>Araneomorphae</taxon>
        <taxon>Entelegynae</taxon>
        <taxon>Araneoidea</taxon>
        <taxon>Nephilidae</taxon>
        <taxon>Trichonephila</taxon>
    </lineage>
</organism>
<reference evidence="1" key="1">
    <citation type="submission" date="2020-08" db="EMBL/GenBank/DDBJ databases">
        <title>Multicomponent nature underlies the extraordinary mechanical properties of spider dragline silk.</title>
        <authorList>
            <person name="Kono N."/>
            <person name="Nakamura H."/>
            <person name="Mori M."/>
            <person name="Yoshida Y."/>
            <person name="Ohtoshi R."/>
            <person name="Malay A.D."/>
            <person name="Moran D.A.P."/>
            <person name="Tomita M."/>
            <person name="Numata K."/>
            <person name="Arakawa K."/>
        </authorList>
    </citation>
    <scope>NUCLEOTIDE SEQUENCE</scope>
</reference>